<feature type="chain" id="PRO_5038800388" evidence="1">
    <location>
        <begin position="29"/>
        <end position="108"/>
    </location>
</feature>
<protein>
    <submittedName>
        <fullName evidence="3">Uncharacterized protein LOC127751177</fullName>
    </submittedName>
</protein>
<keyword evidence="1" id="KW-0732">Signal</keyword>
<evidence type="ECO:0000256" key="1">
    <source>
        <dbReference type="SAM" id="SignalP"/>
    </source>
</evidence>
<dbReference type="AlphaFoldDB" id="A0A9C6X706"/>
<proteinExistence type="predicted"/>
<dbReference type="RefSeq" id="XP_052130254.1">
    <property type="nucleotide sequence ID" value="XM_052274294.1"/>
</dbReference>
<reference evidence="3" key="1">
    <citation type="submission" date="2025-08" db="UniProtKB">
        <authorList>
            <consortium name="RefSeq"/>
        </authorList>
    </citation>
    <scope>IDENTIFICATION</scope>
    <source>
        <tissue evidence="3">Whole organism</tissue>
    </source>
</reference>
<feature type="signal peptide" evidence="1">
    <location>
        <begin position="1"/>
        <end position="28"/>
    </location>
</feature>
<gene>
    <name evidence="3" type="primary">LOC127751177</name>
</gene>
<keyword evidence="2" id="KW-1185">Reference proteome</keyword>
<name>A0A9C6X706_FRAOC</name>
<evidence type="ECO:0000313" key="3">
    <source>
        <dbReference type="RefSeq" id="XP_052130254.1"/>
    </source>
</evidence>
<evidence type="ECO:0000313" key="2">
    <source>
        <dbReference type="Proteomes" id="UP000504606"/>
    </source>
</evidence>
<dbReference type="GeneID" id="127751177"/>
<sequence length="108" mass="10780">MAHSLVHLALAAVAVLAVLLLDPAAGQAATATCDVCTADGWFPPSGAAAGDNCQTQYCVCYAPYTDVTDPNAAAGTSGAWLYTCPAGAGTATCFSQITKKCTTCPATC</sequence>
<dbReference type="KEGG" id="foc:127751177"/>
<accession>A0A9C6X706</accession>
<dbReference type="Proteomes" id="UP000504606">
    <property type="component" value="Unplaced"/>
</dbReference>
<organism evidence="2 3">
    <name type="scientific">Frankliniella occidentalis</name>
    <name type="common">Western flower thrips</name>
    <name type="synonym">Euthrips occidentalis</name>
    <dbReference type="NCBI Taxonomy" id="133901"/>
    <lineage>
        <taxon>Eukaryota</taxon>
        <taxon>Metazoa</taxon>
        <taxon>Ecdysozoa</taxon>
        <taxon>Arthropoda</taxon>
        <taxon>Hexapoda</taxon>
        <taxon>Insecta</taxon>
        <taxon>Pterygota</taxon>
        <taxon>Neoptera</taxon>
        <taxon>Paraneoptera</taxon>
        <taxon>Thysanoptera</taxon>
        <taxon>Terebrantia</taxon>
        <taxon>Thripoidea</taxon>
        <taxon>Thripidae</taxon>
        <taxon>Frankliniella</taxon>
    </lineage>
</organism>